<keyword evidence="2" id="KW-1185">Reference proteome</keyword>
<accession>A0ACC0W836</accession>
<sequence>MSRAMEALAGSTDEFWYQSNSFGYCSCRSCCSFSSMSRSPFGMYSISTAISESILQLTPINRTILACDRDEMSLISSIKARRQRQNFFDHDWAALVRGKIDNTKAALGNRSLNMHLICGNAVLDKGRLDGRPTHRSHLDTVKH</sequence>
<name>A0ACC0W836_9STRA</name>
<dbReference type="Proteomes" id="UP001163321">
    <property type="component" value="Chromosome 4"/>
</dbReference>
<organism evidence="1 2">
    <name type="scientific">Peronosclerospora sorghi</name>
    <dbReference type="NCBI Taxonomy" id="230839"/>
    <lineage>
        <taxon>Eukaryota</taxon>
        <taxon>Sar</taxon>
        <taxon>Stramenopiles</taxon>
        <taxon>Oomycota</taxon>
        <taxon>Peronosporomycetes</taxon>
        <taxon>Peronosporales</taxon>
        <taxon>Peronosporaceae</taxon>
        <taxon>Peronosclerospora</taxon>
    </lineage>
</organism>
<gene>
    <name evidence="1" type="ORF">PsorP6_006042</name>
</gene>
<reference evidence="1 2" key="1">
    <citation type="journal article" date="2022" name="bioRxiv">
        <title>The genome of the oomycete Peronosclerospora sorghi, a cosmopolitan pathogen of maize and sorghum, is inflated with dispersed pseudogenes.</title>
        <authorList>
            <person name="Fletcher K."/>
            <person name="Martin F."/>
            <person name="Isakeit T."/>
            <person name="Cavanaugh K."/>
            <person name="Magill C."/>
            <person name="Michelmore R."/>
        </authorList>
    </citation>
    <scope>NUCLEOTIDE SEQUENCE [LARGE SCALE GENOMIC DNA]</scope>
    <source>
        <strain evidence="1">P6</strain>
    </source>
</reference>
<comment type="caution">
    <text evidence="1">The sequence shown here is derived from an EMBL/GenBank/DDBJ whole genome shotgun (WGS) entry which is preliminary data.</text>
</comment>
<dbReference type="EMBL" id="CM047583">
    <property type="protein sequence ID" value="KAI9914239.1"/>
    <property type="molecule type" value="Genomic_DNA"/>
</dbReference>
<evidence type="ECO:0000313" key="1">
    <source>
        <dbReference type="EMBL" id="KAI9914239.1"/>
    </source>
</evidence>
<evidence type="ECO:0000313" key="2">
    <source>
        <dbReference type="Proteomes" id="UP001163321"/>
    </source>
</evidence>
<proteinExistence type="predicted"/>
<protein>
    <submittedName>
        <fullName evidence="1">Uncharacterized protein</fullName>
    </submittedName>
</protein>